<keyword evidence="2 4" id="KW-0808">Transferase</keyword>
<dbReference type="Gene3D" id="3.30.420.40">
    <property type="match status" value="2"/>
</dbReference>
<proteinExistence type="inferred from homology"/>
<dbReference type="PIRSF" id="PIRSF000538">
    <property type="entry name" value="GlpK"/>
    <property type="match status" value="1"/>
</dbReference>
<dbReference type="Pfam" id="PF02782">
    <property type="entry name" value="FGGY_C"/>
    <property type="match status" value="1"/>
</dbReference>
<name>A0A2W7N7N7_9RHOB</name>
<dbReference type="PANTHER" id="PTHR43095:SF5">
    <property type="entry name" value="XYLULOSE KINASE"/>
    <property type="match status" value="1"/>
</dbReference>
<reference evidence="7 8" key="1">
    <citation type="submission" date="2018-06" db="EMBL/GenBank/DDBJ databases">
        <title>Genomic Encyclopedia of Archaeal and Bacterial Type Strains, Phase II (KMG-II): from individual species to whole genera.</title>
        <authorList>
            <person name="Goeker M."/>
        </authorList>
    </citation>
    <scope>NUCLEOTIDE SEQUENCE [LARGE SCALE GENOMIC DNA]</scope>
    <source>
        <strain evidence="7 8">DSM 22009</strain>
    </source>
</reference>
<dbReference type="GO" id="GO:0016773">
    <property type="term" value="F:phosphotransferase activity, alcohol group as acceptor"/>
    <property type="evidence" value="ECO:0007669"/>
    <property type="project" value="InterPro"/>
</dbReference>
<protein>
    <submittedName>
        <fullName evidence="7">Xylulokinase</fullName>
    </submittedName>
</protein>
<comment type="similarity">
    <text evidence="1 4">Belongs to the FGGY kinase family.</text>
</comment>
<evidence type="ECO:0000259" key="6">
    <source>
        <dbReference type="Pfam" id="PF02782"/>
    </source>
</evidence>
<dbReference type="PROSITE" id="PS00445">
    <property type="entry name" value="FGGY_KINASES_2"/>
    <property type="match status" value="1"/>
</dbReference>
<feature type="domain" description="Carbohydrate kinase FGGY C-terminal" evidence="6">
    <location>
        <begin position="290"/>
        <end position="449"/>
    </location>
</feature>
<evidence type="ECO:0000313" key="7">
    <source>
        <dbReference type="EMBL" id="PZX12884.1"/>
    </source>
</evidence>
<gene>
    <name evidence="7" type="ORF">LX81_03435</name>
</gene>
<organism evidence="7 8">
    <name type="scientific">Palleronia aestuarii</name>
    <dbReference type="NCBI Taxonomy" id="568105"/>
    <lineage>
        <taxon>Bacteria</taxon>
        <taxon>Pseudomonadati</taxon>
        <taxon>Pseudomonadota</taxon>
        <taxon>Alphaproteobacteria</taxon>
        <taxon>Rhodobacterales</taxon>
        <taxon>Roseobacteraceae</taxon>
        <taxon>Palleronia</taxon>
    </lineage>
</organism>
<accession>A0A2W7N7N7</accession>
<dbReference type="GO" id="GO:0016301">
    <property type="term" value="F:kinase activity"/>
    <property type="evidence" value="ECO:0007669"/>
    <property type="project" value="UniProtKB-KW"/>
</dbReference>
<keyword evidence="3 4" id="KW-0418">Kinase</keyword>
<dbReference type="Proteomes" id="UP000248916">
    <property type="component" value="Unassembled WGS sequence"/>
</dbReference>
<dbReference type="Pfam" id="PF00370">
    <property type="entry name" value="FGGY_N"/>
    <property type="match status" value="1"/>
</dbReference>
<evidence type="ECO:0000259" key="5">
    <source>
        <dbReference type="Pfam" id="PF00370"/>
    </source>
</evidence>
<evidence type="ECO:0000256" key="4">
    <source>
        <dbReference type="RuleBase" id="RU003733"/>
    </source>
</evidence>
<dbReference type="PANTHER" id="PTHR43095">
    <property type="entry name" value="SUGAR KINASE"/>
    <property type="match status" value="1"/>
</dbReference>
<dbReference type="InterPro" id="IPR000577">
    <property type="entry name" value="Carb_kinase_FGGY"/>
</dbReference>
<evidence type="ECO:0000256" key="2">
    <source>
        <dbReference type="ARBA" id="ARBA00022679"/>
    </source>
</evidence>
<dbReference type="RefSeq" id="WP_111538490.1">
    <property type="nucleotide sequence ID" value="NZ_QKZL01000021.1"/>
</dbReference>
<feature type="domain" description="Carbohydrate kinase FGGY N-terminal" evidence="5">
    <location>
        <begin position="9"/>
        <end position="251"/>
    </location>
</feature>
<dbReference type="OrthoDB" id="9805576at2"/>
<dbReference type="CDD" id="cd07804">
    <property type="entry name" value="ASKHA_NBD_FGGY_RrXK-like"/>
    <property type="match status" value="1"/>
</dbReference>
<dbReference type="EMBL" id="QKZL01000021">
    <property type="protein sequence ID" value="PZX12884.1"/>
    <property type="molecule type" value="Genomic_DNA"/>
</dbReference>
<dbReference type="AlphaFoldDB" id="A0A2W7N7N7"/>
<dbReference type="GO" id="GO:0005975">
    <property type="term" value="P:carbohydrate metabolic process"/>
    <property type="evidence" value="ECO:0007669"/>
    <property type="project" value="InterPro"/>
</dbReference>
<dbReference type="InterPro" id="IPR018483">
    <property type="entry name" value="Carb_kinase_FGGY_CS"/>
</dbReference>
<evidence type="ECO:0000313" key="8">
    <source>
        <dbReference type="Proteomes" id="UP000248916"/>
    </source>
</evidence>
<evidence type="ECO:0000256" key="1">
    <source>
        <dbReference type="ARBA" id="ARBA00009156"/>
    </source>
</evidence>
<evidence type="ECO:0000256" key="3">
    <source>
        <dbReference type="ARBA" id="ARBA00022777"/>
    </source>
</evidence>
<sequence>MADGTPPGYVIGLDIGTTSTIAALVALPAKIAATASRPVTLSAPRTGWAEEDPEEWWRNSCAVLGEVMAALPEGAALHGICVTGMLPAIVLLDADGQILRPSIQQSDGRCGAEVRELAAEVAEEAFLARTGNGINQQLAAAKLRWIAAHEPDVFARVATVFGSYDFINLRLTGLRGVERNWALEAGFVDLADHRIAADLVALSGLPVEAVPPLHASHDVIGAVTASAAEATGLPEGLTVFGGAADHIASALAAGLTAPGDVLLKFGGAGDIIVISDSVRADPRMFLDYHLVPDLYAPNGCMAATGSALNWFSALLVPDAGDEKPHRRLDRLAGEIPPGSDGVLCLPYFLGEKTPIHDPLARGTFTGLSFNHGTGHLWRALLEAVAYAFRHHLEVLDEIGHRPVRLFASDGGSASRVWMQIMADVAGRPVQVLGNDHGSCAGAAWVAAVASGAADWDEIGALVTYGETFSPKPGAVRSYDARYAAFRALYVALKPIFYAGETAAGPTDQPF</sequence>
<dbReference type="InterPro" id="IPR050406">
    <property type="entry name" value="FGGY_Carb_Kinase"/>
</dbReference>
<keyword evidence="8" id="KW-1185">Reference proteome</keyword>
<comment type="caution">
    <text evidence="7">The sequence shown here is derived from an EMBL/GenBank/DDBJ whole genome shotgun (WGS) entry which is preliminary data.</text>
</comment>
<dbReference type="InterPro" id="IPR018484">
    <property type="entry name" value="FGGY_N"/>
</dbReference>
<dbReference type="InterPro" id="IPR043129">
    <property type="entry name" value="ATPase_NBD"/>
</dbReference>
<dbReference type="SUPFAM" id="SSF53067">
    <property type="entry name" value="Actin-like ATPase domain"/>
    <property type="match status" value="2"/>
</dbReference>
<dbReference type="InterPro" id="IPR018485">
    <property type="entry name" value="FGGY_C"/>
</dbReference>